<dbReference type="SMART" id="SM00360">
    <property type="entry name" value="RRM"/>
    <property type="match status" value="3"/>
</dbReference>
<evidence type="ECO:0000256" key="5">
    <source>
        <dbReference type="SAM" id="MobiDB-lite"/>
    </source>
</evidence>
<keyword evidence="2 4" id="KW-0694">RNA-binding</keyword>
<reference evidence="7 8" key="1">
    <citation type="journal article" date="2023" name="Hortic Res">
        <title>Pangenome of water caltrop reveals structural variations and asymmetric subgenome divergence after allopolyploidization.</title>
        <authorList>
            <person name="Zhang X."/>
            <person name="Chen Y."/>
            <person name="Wang L."/>
            <person name="Yuan Y."/>
            <person name="Fang M."/>
            <person name="Shi L."/>
            <person name="Lu R."/>
            <person name="Comes H.P."/>
            <person name="Ma Y."/>
            <person name="Chen Y."/>
            <person name="Huang G."/>
            <person name="Zhou Y."/>
            <person name="Zheng Z."/>
            <person name="Qiu Y."/>
        </authorList>
    </citation>
    <scope>NUCLEOTIDE SEQUENCE [LARGE SCALE GENOMIC DNA]</scope>
    <source>
        <tissue evidence="7">Roots</tissue>
    </source>
</reference>
<comment type="caution">
    <text evidence="7">The sequence shown here is derived from an EMBL/GenBank/DDBJ whole genome shotgun (WGS) entry which is preliminary data.</text>
</comment>
<dbReference type="Gene3D" id="3.30.70.330">
    <property type="match status" value="3"/>
</dbReference>
<dbReference type="InterPro" id="IPR007201">
    <property type="entry name" value="Mei2-like_Rrm_C"/>
</dbReference>
<evidence type="ECO:0000256" key="3">
    <source>
        <dbReference type="ARBA" id="ARBA00023254"/>
    </source>
</evidence>
<dbReference type="PROSITE" id="PS50102">
    <property type="entry name" value="RRM"/>
    <property type="match status" value="2"/>
</dbReference>
<feature type="region of interest" description="Disordered" evidence="5">
    <location>
        <begin position="750"/>
        <end position="772"/>
    </location>
</feature>
<feature type="compositionally biased region" description="Polar residues" evidence="5">
    <location>
        <begin position="941"/>
        <end position="955"/>
    </location>
</feature>
<proteinExistence type="predicted"/>
<gene>
    <name evidence="7" type="ORF">SAY87_013061</name>
</gene>
<dbReference type="SUPFAM" id="SSF54928">
    <property type="entry name" value="RNA-binding domain, RBD"/>
    <property type="match status" value="2"/>
</dbReference>
<evidence type="ECO:0000259" key="6">
    <source>
        <dbReference type="PROSITE" id="PS50102"/>
    </source>
</evidence>
<dbReference type="InterPro" id="IPR012677">
    <property type="entry name" value="Nucleotide-bd_a/b_plait_sf"/>
</dbReference>
<evidence type="ECO:0000256" key="1">
    <source>
        <dbReference type="ARBA" id="ARBA00022737"/>
    </source>
</evidence>
<evidence type="ECO:0000313" key="7">
    <source>
        <dbReference type="EMBL" id="KAK4763623.1"/>
    </source>
</evidence>
<dbReference type="InterPro" id="IPR034453">
    <property type="entry name" value="MEI2-like_RRM1"/>
</dbReference>
<dbReference type="GO" id="GO:0003723">
    <property type="term" value="F:RNA binding"/>
    <property type="evidence" value="ECO:0007669"/>
    <property type="project" value="UniProtKB-UniRule"/>
</dbReference>
<sequence>MPTPHIEVKGLPSLSHFSEVDYSLCEVQVPPYKSALLPDQYGTHLPFQKLIPMNPQKVESPDHTETLLVPDQKMGLILDQHATTNVTNTEGEQSIAFLNSLGHNSGSTFGLNDLQASYYAQNNKVNPIGPQYENSIFSSSLPELFGRKLTLSSNDAHFDQSISNATSNHVEGEIFASLEEIEAQTIGNLLPDDDDLLSGVTEGLDFHMQPNGDDAEELDFFSSVGGMDLGESEKSWQETYIKPRSHGIVGGEHSFSNSPSRTLFVRNMDSNAQDSEIRTLFEQYGDICTIHTASKHQGYIVISYYDTRAAQKAMEYLHNRLMMGRKLDIHYTIPIALVIHQDKSSCRDISQGVLIASKVDHSISNDELHHIFCIYGDIKEIRSIPYRSHQRFIEFYDSRDAEAAFHALDKSSIAGKQIKLEPVCPEEINYLLWSPFCLEKDEHSLFPQHSAPSNHLAPGYLGRNSIGMDNGTALGLQSAVPIPFLQNALHHGISSSVPNGLPSLLRVKSSGKQSGLAGYSQLQAQMKFDAQESAEFHPHSLPDYHEGLIMGRNVNPMPHETIDSRQLPRVGSNGCSLEQGVFGSAGSGSSPLPGHHFMWGGNSYRSPPSSMLWPHSPSFVNGIHPCQPSARLQGVPVAQLQLFNTVLPTHAQNQQIGSAPAVNPTMWERQQESYAVGSPETSNFSSGSLGTMRVSNNSLCSIDIVPRNIFPNVSSNCMDLPVPPNAMGLQSPHQRCMMFPGRSPMFSSLGFFNSPSEHSRNRRNEGSSNHADKKQYELDVEVIIRGEDDRTTLMIKNIPNKYTSKMLLAAIDEHHRGTYDFIYLPIDFKNKCNVGYAFINMTDPNQIIPFYKAFNGKKWEKFNSEKVATLAYARIQGKAALIAHFQNSSLMNEDKRCRPILFNTEGPNAGDQVPFPMGANVRTRTGKARNSYLEENHLVSAPNSASGEGDSSNGGEITKTPAKDSD</sequence>
<feature type="domain" description="RRM" evidence="6">
    <location>
        <begin position="261"/>
        <end position="334"/>
    </location>
</feature>
<evidence type="ECO:0000256" key="2">
    <source>
        <dbReference type="ARBA" id="ARBA00022884"/>
    </source>
</evidence>
<dbReference type="Pfam" id="PF00076">
    <property type="entry name" value="RRM_1"/>
    <property type="match status" value="2"/>
</dbReference>
<dbReference type="InterPro" id="IPR035979">
    <property type="entry name" value="RBD_domain_sf"/>
</dbReference>
<dbReference type="EMBL" id="JAXIOK010000008">
    <property type="protein sequence ID" value="KAK4763623.1"/>
    <property type="molecule type" value="Genomic_DNA"/>
</dbReference>
<dbReference type="InterPro" id="IPR000504">
    <property type="entry name" value="RRM_dom"/>
</dbReference>
<feature type="compositionally biased region" description="Basic and acidic residues" evidence="5">
    <location>
        <begin position="757"/>
        <end position="772"/>
    </location>
</feature>
<organism evidence="7 8">
    <name type="scientific">Trapa incisa</name>
    <dbReference type="NCBI Taxonomy" id="236973"/>
    <lineage>
        <taxon>Eukaryota</taxon>
        <taxon>Viridiplantae</taxon>
        <taxon>Streptophyta</taxon>
        <taxon>Embryophyta</taxon>
        <taxon>Tracheophyta</taxon>
        <taxon>Spermatophyta</taxon>
        <taxon>Magnoliopsida</taxon>
        <taxon>eudicotyledons</taxon>
        <taxon>Gunneridae</taxon>
        <taxon>Pentapetalae</taxon>
        <taxon>rosids</taxon>
        <taxon>malvids</taxon>
        <taxon>Myrtales</taxon>
        <taxon>Lythraceae</taxon>
        <taxon>Trapa</taxon>
    </lineage>
</organism>
<dbReference type="CDD" id="cd12524">
    <property type="entry name" value="RRM1_MEI2_like"/>
    <property type="match status" value="1"/>
</dbReference>
<accession>A0AAN7QCS6</accession>
<dbReference type="GO" id="GO:0051321">
    <property type="term" value="P:meiotic cell cycle"/>
    <property type="evidence" value="ECO:0007669"/>
    <property type="project" value="UniProtKB-KW"/>
</dbReference>
<feature type="region of interest" description="Disordered" evidence="5">
    <location>
        <begin position="928"/>
        <end position="966"/>
    </location>
</feature>
<dbReference type="CDD" id="cd12531">
    <property type="entry name" value="RRM3_MEI2_like"/>
    <property type="match status" value="1"/>
</dbReference>
<dbReference type="Proteomes" id="UP001345219">
    <property type="component" value="Chromosome 11"/>
</dbReference>
<keyword evidence="1" id="KW-0677">Repeat</keyword>
<evidence type="ECO:0000256" key="4">
    <source>
        <dbReference type="PROSITE-ProRule" id="PRU00176"/>
    </source>
</evidence>
<dbReference type="PANTHER" id="PTHR23189">
    <property type="entry name" value="RNA RECOGNITION MOTIF-CONTAINING"/>
    <property type="match status" value="1"/>
</dbReference>
<dbReference type="AlphaFoldDB" id="A0AAN7QCS6"/>
<keyword evidence="8" id="KW-1185">Reference proteome</keyword>
<keyword evidence="3" id="KW-0469">Meiosis</keyword>
<protein>
    <recommendedName>
        <fullName evidence="6">RRM domain-containing protein</fullName>
    </recommendedName>
</protein>
<dbReference type="Pfam" id="PF04059">
    <property type="entry name" value="RRM_2"/>
    <property type="match status" value="1"/>
</dbReference>
<evidence type="ECO:0000313" key="8">
    <source>
        <dbReference type="Proteomes" id="UP001345219"/>
    </source>
</evidence>
<feature type="domain" description="RRM" evidence="6">
    <location>
        <begin position="352"/>
        <end position="425"/>
    </location>
</feature>
<name>A0AAN7QCS6_9MYRT</name>
<dbReference type="InterPro" id="IPR034454">
    <property type="entry name" value="MEI2-like_RRM3"/>
</dbReference>